<dbReference type="InterPro" id="IPR029063">
    <property type="entry name" value="SAM-dependent_MTases_sf"/>
</dbReference>
<proteinExistence type="inferred from homology"/>
<dbReference type="GO" id="GO:0032259">
    <property type="term" value="P:methylation"/>
    <property type="evidence" value="ECO:0007669"/>
    <property type="project" value="UniProtKB-KW"/>
</dbReference>
<dbReference type="RefSeq" id="WP_345416977.1">
    <property type="nucleotide sequence ID" value="NZ_BAABHO010000025.1"/>
</dbReference>
<dbReference type="InterPro" id="IPR051052">
    <property type="entry name" value="Diverse_substrate_MTase"/>
</dbReference>
<reference evidence="6" key="1">
    <citation type="journal article" date="2019" name="Int. J. Syst. Evol. Microbiol.">
        <title>The Global Catalogue of Microorganisms (GCM) 10K type strain sequencing project: providing services to taxonomists for standard genome sequencing and annotation.</title>
        <authorList>
            <consortium name="The Broad Institute Genomics Platform"/>
            <consortium name="The Broad Institute Genome Sequencing Center for Infectious Disease"/>
            <person name="Wu L."/>
            <person name="Ma J."/>
        </authorList>
    </citation>
    <scope>NUCLEOTIDE SEQUENCE [LARGE SCALE GENOMIC DNA]</scope>
    <source>
        <strain evidence="6">JCM 17979</strain>
    </source>
</reference>
<comment type="similarity">
    <text evidence="1">Belongs to the methyltransferase superfamily.</text>
</comment>
<dbReference type="PANTHER" id="PTHR44942:SF4">
    <property type="entry name" value="METHYLTRANSFERASE TYPE 11 DOMAIN-CONTAINING PROTEIN"/>
    <property type="match status" value="1"/>
</dbReference>
<dbReference type="PROSITE" id="PS01131">
    <property type="entry name" value="RRNA_A_DIMETH"/>
    <property type="match status" value="1"/>
</dbReference>
<feature type="domain" description="Methyltransferase type 11" evidence="4">
    <location>
        <begin position="39"/>
        <end position="128"/>
    </location>
</feature>
<keyword evidence="6" id="KW-1185">Reference proteome</keyword>
<dbReference type="Pfam" id="PF08241">
    <property type="entry name" value="Methyltransf_11"/>
    <property type="match status" value="1"/>
</dbReference>
<comment type="caution">
    <text evidence="5">The sequence shown here is derived from an EMBL/GenBank/DDBJ whole genome shotgun (WGS) entry which is preliminary data.</text>
</comment>
<accession>A0ABP9BE95</accession>
<name>A0ABP9BE95_9PSEU</name>
<keyword evidence="2 5" id="KW-0489">Methyltransferase</keyword>
<sequence>MTARARSFGGAADAYDRLRPAPVPEALRWLVPSPDATVLDLGAGTGLLTRALAAEGVADVVAVEPDEAMRAVLAARSPGAPALAGSAEQVPLPDASVDAVLVASAWHWFDPERATAEIARVLRPGGTLGLLWSFPDPAQEWVSQLRAIAHTDDAGKPGPTAGFEIALPAGAPFSVGESEVFRASTWMAVDDVAGMLGTYSTVLTLPADERAEVRRRALAHVAHHVGTDPVLVPFATAAWRAIRT</sequence>
<keyword evidence="3" id="KW-0808">Transferase</keyword>
<evidence type="ECO:0000256" key="2">
    <source>
        <dbReference type="ARBA" id="ARBA00022603"/>
    </source>
</evidence>
<evidence type="ECO:0000313" key="5">
    <source>
        <dbReference type="EMBL" id="GAA4794172.1"/>
    </source>
</evidence>
<dbReference type="GO" id="GO:0008168">
    <property type="term" value="F:methyltransferase activity"/>
    <property type="evidence" value="ECO:0007669"/>
    <property type="project" value="UniProtKB-KW"/>
</dbReference>
<protein>
    <submittedName>
        <fullName evidence="5">Class I SAM-dependent methyltransferase</fullName>
    </submittedName>
</protein>
<dbReference type="CDD" id="cd02440">
    <property type="entry name" value="AdoMet_MTases"/>
    <property type="match status" value="1"/>
</dbReference>
<dbReference type="Gene3D" id="3.40.50.150">
    <property type="entry name" value="Vaccinia Virus protein VP39"/>
    <property type="match status" value="1"/>
</dbReference>
<dbReference type="EMBL" id="BAABHO010000025">
    <property type="protein sequence ID" value="GAA4794172.1"/>
    <property type="molecule type" value="Genomic_DNA"/>
</dbReference>
<gene>
    <name evidence="5" type="ORF">GCM10023200_32630</name>
</gene>
<dbReference type="SUPFAM" id="SSF53335">
    <property type="entry name" value="S-adenosyl-L-methionine-dependent methyltransferases"/>
    <property type="match status" value="1"/>
</dbReference>
<dbReference type="Proteomes" id="UP001500928">
    <property type="component" value="Unassembled WGS sequence"/>
</dbReference>
<evidence type="ECO:0000313" key="6">
    <source>
        <dbReference type="Proteomes" id="UP001500928"/>
    </source>
</evidence>
<dbReference type="PANTHER" id="PTHR44942">
    <property type="entry name" value="METHYLTRANSF_11 DOMAIN-CONTAINING PROTEIN"/>
    <property type="match status" value="1"/>
</dbReference>
<evidence type="ECO:0000256" key="1">
    <source>
        <dbReference type="ARBA" id="ARBA00008361"/>
    </source>
</evidence>
<dbReference type="InterPro" id="IPR013216">
    <property type="entry name" value="Methyltransf_11"/>
</dbReference>
<evidence type="ECO:0000256" key="3">
    <source>
        <dbReference type="ARBA" id="ARBA00022679"/>
    </source>
</evidence>
<evidence type="ECO:0000259" key="4">
    <source>
        <dbReference type="Pfam" id="PF08241"/>
    </source>
</evidence>
<dbReference type="InterPro" id="IPR020596">
    <property type="entry name" value="rRNA_Ade_Mease_Trfase_CS"/>
</dbReference>
<organism evidence="5 6">
    <name type="scientific">Actinomycetospora chlora</name>
    <dbReference type="NCBI Taxonomy" id="663608"/>
    <lineage>
        <taxon>Bacteria</taxon>
        <taxon>Bacillati</taxon>
        <taxon>Actinomycetota</taxon>
        <taxon>Actinomycetes</taxon>
        <taxon>Pseudonocardiales</taxon>
        <taxon>Pseudonocardiaceae</taxon>
        <taxon>Actinomycetospora</taxon>
    </lineage>
</organism>